<dbReference type="InterPro" id="IPR029071">
    <property type="entry name" value="Ubiquitin-like_domsf"/>
</dbReference>
<dbReference type="OrthoDB" id="2794817at2759"/>
<dbReference type="SUPFAM" id="SSF54236">
    <property type="entry name" value="Ubiquitin-like"/>
    <property type="match status" value="1"/>
</dbReference>
<dbReference type="EMBL" id="BPQB01000033">
    <property type="protein sequence ID" value="GJE93530.1"/>
    <property type="molecule type" value="Genomic_DNA"/>
</dbReference>
<protein>
    <submittedName>
        <fullName evidence="2">Ubiquitin-domain-containing protein</fullName>
    </submittedName>
</protein>
<dbReference type="AlphaFoldDB" id="A0A9P3GEU0"/>
<dbReference type="Pfam" id="PF00240">
    <property type="entry name" value="ubiquitin"/>
    <property type="match status" value="1"/>
</dbReference>
<sequence>MATPPTIFQRVTTKLGWRRSTSTVAASQPVNALETHDATRTTDLANRTIDVVVDTSSFYGKPGEIVMKDVPLPLSFAYLAERLKSSCHPTPKNFVTRSQDVTIQVANGPSSLNLSTMTGSVNINEPLCRFYHYQFLQPTGLVNAPNKSKNAELPAGVDSADLGWENDDVTVGDVNISFMRTVRVPDDGKTHPLPAGLGKFPLHNTATFADHLPRSIASKGGILLGMHKCEAMWMDFEVRGRGPSCAVKVSAGGLNALTGEPRSAVVKNQQDYLAVRADDNGQPWLDGFSTKQGIVRQFVAVPLGQGLTVEAQLTGREDVGGIQIDVFPLYEAPSKIYTEDGKLLDSYKSPRQQGLRVGQKIKFVDPQTTGQFLADDSKSGTYIENPPLYVHTLHLSARPEYLVYVKTLTGKTIVLFVRPSNTIDNVMYMIQDDEGIPRDQQRLIFAGKQLEDGRTLSHYNVRNGETLHLVLRLRGGGGPVSAMLARAPEGAAQGFAAGGRIAQKIVRDPLLPSAYDFARGTRLHVGVFDARALAQLTGAPPPPSPVSAETYSRLGLPWFDFFDEGVPAADNAPADGNALADVRSLREALEGRACAYCGGPAGFAVRPCGHLLCQKCSDGLPEDQCAKKCPGVTGRESVLGADVLEEGDSDFECPEAGSVDERIVILKRCADRNVVGTFRREADNVSILSAASTLVG</sequence>
<dbReference type="InterPro" id="IPR050158">
    <property type="entry name" value="Ubiquitin_ubiquitin-like"/>
</dbReference>
<gene>
    <name evidence="2" type="ORF">PsYK624_096890</name>
</gene>
<dbReference type="InterPro" id="IPR019956">
    <property type="entry name" value="Ubiquitin_dom"/>
</dbReference>
<dbReference type="FunFam" id="3.10.20.90:FF:000160">
    <property type="entry name" value="Polyubiquitin-C"/>
    <property type="match status" value="1"/>
</dbReference>
<evidence type="ECO:0000313" key="2">
    <source>
        <dbReference type="EMBL" id="GJE93530.1"/>
    </source>
</evidence>
<keyword evidence="3" id="KW-1185">Reference proteome</keyword>
<name>A0A9P3GEU0_9APHY</name>
<comment type="caution">
    <text evidence="2">The sequence shown here is derived from an EMBL/GenBank/DDBJ whole genome shotgun (WGS) entry which is preliminary data.</text>
</comment>
<dbReference type="PRINTS" id="PR00348">
    <property type="entry name" value="UBIQUITIN"/>
</dbReference>
<feature type="domain" description="Ubiquitin-like" evidence="1">
    <location>
        <begin position="401"/>
        <end position="476"/>
    </location>
</feature>
<reference evidence="2 3" key="1">
    <citation type="submission" date="2021-08" db="EMBL/GenBank/DDBJ databases">
        <title>Draft Genome Sequence of Phanerochaete sordida strain YK-624.</title>
        <authorList>
            <person name="Mori T."/>
            <person name="Dohra H."/>
            <person name="Suzuki T."/>
            <person name="Kawagishi H."/>
            <person name="Hirai H."/>
        </authorList>
    </citation>
    <scope>NUCLEOTIDE SEQUENCE [LARGE SCALE GENOMIC DNA]</scope>
    <source>
        <strain evidence="2 3">YK-624</strain>
    </source>
</reference>
<dbReference type="Proteomes" id="UP000703269">
    <property type="component" value="Unassembled WGS sequence"/>
</dbReference>
<evidence type="ECO:0000313" key="3">
    <source>
        <dbReference type="Proteomes" id="UP000703269"/>
    </source>
</evidence>
<dbReference type="PROSITE" id="PS50053">
    <property type="entry name" value="UBIQUITIN_2"/>
    <property type="match status" value="1"/>
</dbReference>
<accession>A0A9P3GEU0</accession>
<evidence type="ECO:0000259" key="1">
    <source>
        <dbReference type="PROSITE" id="PS50053"/>
    </source>
</evidence>
<proteinExistence type="predicted"/>
<organism evidence="2 3">
    <name type="scientific">Phanerochaete sordida</name>
    <dbReference type="NCBI Taxonomy" id="48140"/>
    <lineage>
        <taxon>Eukaryota</taxon>
        <taxon>Fungi</taxon>
        <taxon>Dikarya</taxon>
        <taxon>Basidiomycota</taxon>
        <taxon>Agaricomycotina</taxon>
        <taxon>Agaricomycetes</taxon>
        <taxon>Polyporales</taxon>
        <taxon>Phanerochaetaceae</taxon>
        <taxon>Phanerochaete</taxon>
    </lineage>
</organism>
<dbReference type="PANTHER" id="PTHR10666">
    <property type="entry name" value="UBIQUITIN"/>
    <property type="match status" value="1"/>
</dbReference>
<dbReference type="InterPro" id="IPR000626">
    <property type="entry name" value="Ubiquitin-like_dom"/>
</dbReference>
<dbReference type="SMART" id="SM00213">
    <property type="entry name" value="UBQ"/>
    <property type="match status" value="1"/>
</dbReference>
<dbReference type="Gene3D" id="3.10.20.90">
    <property type="entry name" value="Phosphatidylinositol 3-kinase Catalytic Subunit, Chain A, domain 1"/>
    <property type="match status" value="1"/>
</dbReference>